<dbReference type="PANTHER" id="PTHR41282:SF1">
    <property type="entry name" value="CONSERVED TRANSMEMBRANE PROTEIN-RELATED"/>
    <property type="match status" value="1"/>
</dbReference>
<comment type="caution">
    <text evidence="2">The sequence shown here is derived from an EMBL/GenBank/DDBJ whole genome shotgun (WGS) entry which is preliminary data.</text>
</comment>
<name>A0A084H2M6_METID</name>
<reference evidence="2 3" key="1">
    <citation type="journal article" date="2005" name="Int. J. Syst. Evol. Microbiol.">
        <title>Bacillus cibi sp. nov., isolated from jeotgal, a traditional Korean fermented seafood.</title>
        <authorList>
            <person name="Yoon J.H."/>
            <person name="Lee C.H."/>
            <person name="Oh T.K."/>
        </authorList>
    </citation>
    <scope>NUCLEOTIDE SEQUENCE [LARGE SCALE GENOMIC DNA]</scope>
    <source>
        <strain evidence="2 3">DSM 16189</strain>
    </source>
</reference>
<dbReference type="OrthoDB" id="116480at2"/>
<dbReference type="Pfam" id="PF12811">
    <property type="entry name" value="BaxI_1"/>
    <property type="match status" value="1"/>
</dbReference>
<feature type="transmembrane region" description="Helical" evidence="1">
    <location>
        <begin position="83"/>
        <end position="104"/>
    </location>
</feature>
<dbReference type="STRING" id="246786.GS18_0202475"/>
<dbReference type="EMBL" id="JNVC02000001">
    <property type="protein sequence ID" value="KEZ53838.1"/>
    <property type="molecule type" value="Genomic_DNA"/>
</dbReference>
<feature type="transmembrane region" description="Helical" evidence="1">
    <location>
        <begin position="215"/>
        <end position="236"/>
    </location>
</feature>
<dbReference type="Proteomes" id="UP000028549">
    <property type="component" value="Unassembled WGS sequence"/>
</dbReference>
<keyword evidence="1" id="KW-1133">Transmembrane helix</keyword>
<evidence type="ECO:0000313" key="2">
    <source>
        <dbReference type="EMBL" id="KEZ53838.1"/>
    </source>
</evidence>
<evidence type="ECO:0000313" key="3">
    <source>
        <dbReference type="Proteomes" id="UP000028549"/>
    </source>
</evidence>
<feature type="transmembrane region" description="Helical" evidence="1">
    <location>
        <begin position="56"/>
        <end position="76"/>
    </location>
</feature>
<feature type="transmembrane region" description="Helical" evidence="1">
    <location>
        <begin position="177"/>
        <end position="195"/>
    </location>
</feature>
<protein>
    <submittedName>
        <fullName evidence="2">Membrane protein</fullName>
    </submittedName>
</protein>
<dbReference type="RefSeq" id="WP_029565409.1">
    <property type="nucleotide sequence ID" value="NZ_JNVC02000001.1"/>
</dbReference>
<organism evidence="2 3">
    <name type="scientific">Metabacillus indicus</name>
    <name type="common">Bacillus indicus</name>
    <dbReference type="NCBI Taxonomy" id="246786"/>
    <lineage>
        <taxon>Bacteria</taxon>
        <taxon>Bacillati</taxon>
        <taxon>Bacillota</taxon>
        <taxon>Bacilli</taxon>
        <taxon>Bacillales</taxon>
        <taxon>Bacillaceae</taxon>
        <taxon>Metabacillus</taxon>
    </lineage>
</organism>
<dbReference type="PIRSF" id="PIRSF009160">
    <property type="entry name" value="UCP009160"/>
    <property type="match status" value="1"/>
</dbReference>
<dbReference type="InterPro" id="IPR010539">
    <property type="entry name" value="BaxI_1-like"/>
</dbReference>
<proteinExistence type="predicted"/>
<sequence>MRTSNPALRAFAKREGSYSSQPMTLMGAINKSFLLLFILITAAGAAWYYSAQGQDVSAIMIGGAIGGFVIALIVSFVPKTAPVLAPVYAVLEGMFVGGISAYYASLYEGIVMQAVLLTASVFLALLLAYRFRLIKVTRNFRLGVFAATFGILIMYLLSFILGFFGVAIPFLHDASPVGILISVAIVIVASLNLVLDFDFIENGSNAGLPKHMEWYAGFALLVTLVWLYLEILRLLAKLRRN</sequence>
<evidence type="ECO:0000256" key="1">
    <source>
        <dbReference type="SAM" id="Phobius"/>
    </source>
</evidence>
<feature type="transmembrane region" description="Helical" evidence="1">
    <location>
        <begin position="110"/>
        <end position="131"/>
    </location>
</feature>
<gene>
    <name evidence="2" type="ORF">GS18_0202475</name>
</gene>
<accession>A0A084H2M6</accession>
<dbReference type="AlphaFoldDB" id="A0A084H2M6"/>
<keyword evidence="1" id="KW-0812">Transmembrane</keyword>
<keyword evidence="1" id="KW-0472">Membrane</keyword>
<dbReference type="PANTHER" id="PTHR41282">
    <property type="entry name" value="CONSERVED TRANSMEMBRANE PROTEIN-RELATED"/>
    <property type="match status" value="1"/>
</dbReference>
<feature type="transmembrane region" description="Helical" evidence="1">
    <location>
        <begin position="33"/>
        <end position="50"/>
    </location>
</feature>
<keyword evidence="3" id="KW-1185">Reference proteome</keyword>
<feature type="transmembrane region" description="Helical" evidence="1">
    <location>
        <begin position="143"/>
        <end position="171"/>
    </location>
</feature>